<name>A0ABT7X6S6_9BACE</name>
<dbReference type="Proteomes" id="UP001167871">
    <property type="component" value="Unassembled WGS sequence"/>
</dbReference>
<gene>
    <name evidence="4" type="ORF">QVO10_09385</name>
</gene>
<keyword evidence="5" id="KW-1185">Reference proteome</keyword>
<dbReference type="EMBL" id="JAUEII010000018">
    <property type="protein sequence ID" value="MDN0049593.1"/>
    <property type="molecule type" value="Genomic_DNA"/>
</dbReference>
<keyword evidence="1" id="KW-0732">Signal</keyword>
<protein>
    <submittedName>
        <fullName evidence="4">Thioredoxin family protein</fullName>
    </submittedName>
</protein>
<organism evidence="4 5">
    <name type="scientific">Bacteroides gallinaceum</name>
    <dbReference type="NCBI Taxonomy" id="1462571"/>
    <lineage>
        <taxon>Bacteria</taxon>
        <taxon>Pseudomonadati</taxon>
        <taxon>Bacteroidota</taxon>
        <taxon>Bacteroidia</taxon>
        <taxon>Bacteroidales</taxon>
        <taxon>Bacteroidaceae</taxon>
        <taxon>Bacteroides</taxon>
    </lineage>
</organism>
<evidence type="ECO:0000313" key="5">
    <source>
        <dbReference type="Proteomes" id="UP001167871"/>
    </source>
</evidence>
<evidence type="ECO:0000256" key="2">
    <source>
        <dbReference type="ARBA" id="ARBA00023284"/>
    </source>
</evidence>
<sequence>MRTIILIILAALLGVPGFAQTNFRSITYDEALAAAKAENKLVFIDFYTDWCGPCRRMAREIFPQQQVGDYMNQRFVCIKLNAEKEGKELAKLYQIKAYPTFIAIDADKKVIFTKVGGGEAKEFIDEIDRMIDPERTPERMKARYEAGERTPGLISSYVAYLKAEVQKQRNKKPLLDQIDTMVHDYFHELTDTGKLSRENLFLYTDYVRSVNDEIAQYMVAHRNDFDEQSRKEVNQTIERLYYMEIYNYLSGNTAYEPQTYQTLKQQINELGLNADKRYDPCFSLIECHAQGDMNAFLKLCEETYPILNKNLKSIFISNFSLWFEGQDDVLRQQASRFLRGLLADMEANDLVFAAYQIVQLEGEGH</sequence>
<dbReference type="PANTHER" id="PTHR15337:SF11">
    <property type="entry name" value="THIOREDOXIN DOMAIN-CONTAINING PROTEIN"/>
    <property type="match status" value="1"/>
</dbReference>
<dbReference type="Gene3D" id="3.40.30.10">
    <property type="entry name" value="Glutaredoxin"/>
    <property type="match status" value="1"/>
</dbReference>
<comment type="caution">
    <text evidence="4">The sequence shown here is derived from an EMBL/GenBank/DDBJ whole genome shotgun (WGS) entry which is preliminary data.</text>
</comment>
<keyword evidence="2" id="KW-0676">Redox-active center</keyword>
<evidence type="ECO:0000313" key="4">
    <source>
        <dbReference type="EMBL" id="MDN0049593.1"/>
    </source>
</evidence>
<dbReference type="SUPFAM" id="SSF52833">
    <property type="entry name" value="Thioredoxin-like"/>
    <property type="match status" value="1"/>
</dbReference>
<dbReference type="PROSITE" id="PS00194">
    <property type="entry name" value="THIOREDOXIN_1"/>
    <property type="match status" value="1"/>
</dbReference>
<dbReference type="RefSeq" id="WP_022038830.1">
    <property type="nucleotide sequence ID" value="NZ_JACJJJ010000018.1"/>
</dbReference>
<evidence type="ECO:0000256" key="1">
    <source>
        <dbReference type="ARBA" id="ARBA00022729"/>
    </source>
</evidence>
<dbReference type="CDD" id="cd02947">
    <property type="entry name" value="TRX_family"/>
    <property type="match status" value="1"/>
</dbReference>
<feature type="domain" description="Thioredoxin" evidence="3">
    <location>
        <begin position="9"/>
        <end position="132"/>
    </location>
</feature>
<dbReference type="PANTHER" id="PTHR15337">
    <property type="entry name" value="ANTERIOR GRADIENT PROTEIN-RELATED"/>
    <property type="match status" value="1"/>
</dbReference>
<dbReference type="Pfam" id="PF00085">
    <property type="entry name" value="Thioredoxin"/>
    <property type="match status" value="1"/>
</dbReference>
<evidence type="ECO:0000259" key="3">
    <source>
        <dbReference type="PROSITE" id="PS51352"/>
    </source>
</evidence>
<reference evidence="4" key="2">
    <citation type="submission" date="2024-05" db="EMBL/GenBank/DDBJ databases">
        <title>Identification and characterization of horizontal gene transfer across gut microbiota members of farm animals based on homology search.</title>
        <authorList>
            <person name="Schwarzerova J."/>
            <person name="Nykrynova M."/>
            <person name="Jureckova K."/>
            <person name="Cejkova D."/>
            <person name="Rychlik I."/>
        </authorList>
    </citation>
    <scope>NUCLEOTIDE SEQUENCE</scope>
    <source>
        <strain evidence="4">84_SSukc20</strain>
    </source>
</reference>
<dbReference type="PROSITE" id="PS51352">
    <property type="entry name" value="THIOREDOXIN_2"/>
    <property type="match status" value="1"/>
</dbReference>
<dbReference type="InterPro" id="IPR013766">
    <property type="entry name" value="Thioredoxin_domain"/>
</dbReference>
<proteinExistence type="predicted"/>
<dbReference type="InterPro" id="IPR036249">
    <property type="entry name" value="Thioredoxin-like_sf"/>
</dbReference>
<reference evidence="4" key="1">
    <citation type="submission" date="2023-06" db="EMBL/GenBank/DDBJ databases">
        <authorList>
            <person name="Zeman M."/>
            <person name="Kubasova T."/>
            <person name="Jahodarova E."/>
            <person name="Nykrynova M."/>
            <person name="Rychlik I."/>
        </authorList>
    </citation>
    <scope>NUCLEOTIDE SEQUENCE</scope>
    <source>
        <strain evidence="4">84_SSukc20</strain>
    </source>
</reference>
<accession>A0ABT7X6S6</accession>
<dbReference type="InterPro" id="IPR051099">
    <property type="entry name" value="AGR/TXD"/>
</dbReference>
<dbReference type="InterPro" id="IPR017937">
    <property type="entry name" value="Thioredoxin_CS"/>
</dbReference>